<dbReference type="Proteomes" id="UP000033731">
    <property type="component" value="Unassembled WGS sequence"/>
</dbReference>
<dbReference type="InterPro" id="IPR000182">
    <property type="entry name" value="GNAT_dom"/>
</dbReference>
<gene>
    <name evidence="2" type="ORF">DJ66_0372</name>
</gene>
<comment type="caution">
    <text evidence="2">The sequence shown here is derived from an EMBL/GenBank/DDBJ whole genome shotgun (WGS) entry which is preliminary data.</text>
</comment>
<dbReference type="GO" id="GO:0016747">
    <property type="term" value="F:acyltransferase activity, transferring groups other than amino-acyl groups"/>
    <property type="evidence" value="ECO:0007669"/>
    <property type="project" value="InterPro"/>
</dbReference>
<protein>
    <submittedName>
        <fullName evidence="2">Acetyltransferase</fullName>
        <ecNumber evidence="2">2.3.1.-</ecNumber>
    </submittedName>
</protein>
<accession>A0A095BFV4</accession>
<organism evidence="2 3">
    <name type="scientific">Candidatus Liberibacter solanacearum</name>
    <dbReference type="NCBI Taxonomy" id="556287"/>
    <lineage>
        <taxon>Bacteria</taxon>
        <taxon>Pseudomonadati</taxon>
        <taxon>Pseudomonadota</taxon>
        <taxon>Alphaproteobacteria</taxon>
        <taxon>Hyphomicrobiales</taxon>
        <taxon>Rhizobiaceae</taxon>
        <taxon>Liberibacter</taxon>
    </lineage>
</organism>
<name>A0A095BFV4_9HYPH</name>
<sequence length="167" mass="18603">MITNLIFFPETADHDSTICAMHAEVFGPGRFVRAAVLLREQGTHDLSLSFLCADGEKIVGSVRMVPISIEKIKGYMLGPIVVHPLYRNKGIGKKLIQMAIKGARTKGSEVIVLVGDADYYTKIGFQKVPFKSLLFPVPVNPQRVMFYPIENNIVENLKGVIRCRKVD</sequence>
<keyword evidence="2" id="KW-0012">Acyltransferase</keyword>
<dbReference type="PATRIC" id="fig|556287.9.peg.389"/>
<feature type="domain" description="N-acetyltransferase" evidence="1">
    <location>
        <begin position="5"/>
        <end position="150"/>
    </location>
</feature>
<evidence type="ECO:0000259" key="1">
    <source>
        <dbReference type="PROSITE" id="PS51186"/>
    </source>
</evidence>
<evidence type="ECO:0000313" key="2">
    <source>
        <dbReference type="EMBL" id="KJZ81650.1"/>
    </source>
</evidence>
<dbReference type="InterPro" id="IPR016181">
    <property type="entry name" value="Acyl_CoA_acyltransferase"/>
</dbReference>
<evidence type="ECO:0000313" key="3">
    <source>
        <dbReference type="Proteomes" id="UP000033731"/>
    </source>
</evidence>
<reference evidence="2 3" key="1">
    <citation type="journal article" date="2015" name="Phytopathology">
        <title>Genomes of Candidatus Liberibacter solanacearum haplotype A from New Zealand and the USA suggest significant genome plasticity in the species.</title>
        <authorList>
            <person name="Thompson S.M."/>
            <person name="Johnson C.P."/>
            <person name="Lu A.Y."/>
            <person name="Frampton R.A."/>
            <person name="Sullivan K.L."/>
            <person name="Fiers M.W."/>
            <person name="Crowhurst R.N."/>
            <person name="Pitman A.R."/>
            <person name="Scott I."/>
            <person name="Gudmestad N.C."/>
            <person name="Smith G.R."/>
        </authorList>
    </citation>
    <scope>NUCLEOTIDE SEQUENCE [LARGE SCALE GENOMIC DNA]</scope>
    <source>
        <strain evidence="2 3">LsoNZ1</strain>
    </source>
</reference>
<dbReference type="RefSeq" id="WP_034441702.1">
    <property type="nucleotide sequence ID" value="NZ_JMTK01000002.1"/>
</dbReference>
<dbReference type="CDD" id="cd04301">
    <property type="entry name" value="NAT_SF"/>
    <property type="match status" value="1"/>
</dbReference>
<dbReference type="EC" id="2.3.1.-" evidence="2"/>
<proteinExistence type="predicted"/>
<dbReference type="PROSITE" id="PS51186">
    <property type="entry name" value="GNAT"/>
    <property type="match status" value="1"/>
</dbReference>
<dbReference type="Gene3D" id="3.40.630.30">
    <property type="match status" value="1"/>
</dbReference>
<dbReference type="SUPFAM" id="SSF55729">
    <property type="entry name" value="Acyl-CoA N-acyltransferases (Nat)"/>
    <property type="match status" value="1"/>
</dbReference>
<keyword evidence="3" id="KW-1185">Reference proteome</keyword>
<dbReference type="AlphaFoldDB" id="A0A095BFV4"/>
<dbReference type="Pfam" id="PF13508">
    <property type="entry name" value="Acetyltransf_7"/>
    <property type="match status" value="1"/>
</dbReference>
<keyword evidence="2" id="KW-0808">Transferase</keyword>
<dbReference type="EMBL" id="JMTK01000002">
    <property type="protein sequence ID" value="KJZ81650.1"/>
    <property type="molecule type" value="Genomic_DNA"/>
</dbReference>